<organism evidence="3 4">
    <name type="scientific">Candidatus Solincola sediminis</name>
    <dbReference type="NCBI Taxonomy" id="1797199"/>
    <lineage>
        <taxon>Bacteria</taxon>
        <taxon>Bacillati</taxon>
        <taxon>Actinomycetota</taxon>
        <taxon>Candidatus Geothermincolia</taxon>
        <taxon>Candidatus Geothermincolales</taxon>
        <taxon>Candidatus Geothermincolaceae</taxon>
        <taxon>Candidatus Solincola</taxon>
    </lineage>
</organism>
<protein>
    <recommendedName>
        <fullName evidence="2">Dinitrogenase iron-molybdenum cofactor biosynthesis domain-containing protein</fullName>
    </recommendedName>
</protein>
<gene>
    <name evidence="3" type="ORF">A2Y75_12220</name>
</gene>
<dbReference type="EMBL" id="MELK01000028">
    <property type="protein sequence ID" value="OFW57988.1"/>
    <property type="molecule type" value="Genomic_DNA"/>
</dbReference>
<evidence type="ECO:0000256" key="1">
    <source>
        <dbReference type="SAM" id="MobiDB-lite"/>
    </source>
</evidence>
<feature type="domain" description="Dinitrogenase iron-molybdenum cofactor biosynthesis" evidence="2">
    <location>
        <begin position="15"/>
        <end position="110"/>
    </location>
</feature>
<dbReference type="PANTHER" id="PTHR33937">
    <property type="entry name" value="IRON-MOLYBDENUM PROTEIN-RELATED-RELATED"/>
    <property type="match status" value="1"/>
</dbReference>
<evidence type="ECO:0000313" key="4">
    <source>
        <dbReference type="Proteomes" id="UP000177876"/>
    </source>
</evidence>
<sequence>MIFSHEHKVAIATQDGKEMAEHFGSAPIFLVYTLREGRVIDIETRSNSSNYASAEKDEGCWQVIEELLPDVKVVISHGMGENAYVGLLRRDVLPLNINEHDAEKAIQAYIRDSLKDNPELVHEPRRGGPIKRVSKR</sequence>
<dbReference type="InterPro" id="IPR036105">
    <property type="entry name" value="DiNase_FeMo-co_biosyn_sf"/>
</dbReference>
<comment type="caution">
    <text evidence="3">The sequence shown here is derived from an EMBL/GenBank/DDBJ whole genome shotgun (WGS) entry which is preliminary data.</text>
</comment>
<feature type="region of interest" description="Disordered" evidence="1">
    <location>
        <begin position="117"/>
        <end position="136"/>
    </location>
</feature>
<dbReference type="AlphaFoldDB" id="A0A1F2WMA4"/>
<dbReference type="Gene3D" id="3.30.420.130">
    <property type="entry name" value="Dinitrogenase iron-molybdenum cofactor biosynthesis domain"/>
    <property type="match status" value="1"/>
</dbReference>
<dbReference type="STRING" id="1797197.A2Y75_12220"/>
<dbReference type="Pfam" id="PF02579">
    <property type="entry name" value="Nitro_FeMo-Co"/>
    <property type="match status" value="1"/>
</dbReference>
<reference evidence="3 4" key="1">
    <citation type="journal article" date="2016" name="Nat. Commun.">
        <title>Thousands of microbial genomes shed light on interconnected biogeochemical processes in an aquifer system.</title>
        <authorList>
            <person name="Anantharaman K."/>
            <person name="Brown C.T."/>
            <person name="Hug L.A."/>
            <person name="Sharon I."/>
            <person name="Castelle C.J."/>
            <person name="Probst A.J."/>
            <person name="Thomas B.C."/>
            <person name="Singh A."/>
            <person name="Wilkins M.J."/>
            <person name="Karaoz U."/>
            <person name="Brodie E.L."/>
            <person name="Williams K.H."/>
            <person name="Hubbard S.S."/>
            <person name="Banfield J.F."/>
        </authorList>
    </citation>
    <scope>NUCLEOTIDE SEQUENCE [LARGE SCALE GENOMIC DNA]</scope>
</reference>
<dbReference type="PANTHER" id="PTHR33937:SF2">
    <property type="entry name" value="DINITROGENASE IRON-MOLYBDENUM COFACTOR BIOSYNTHESIS DOMAIN-CONTAINING PROTEIN"/>
    <property type="match status" value="1"/>
</dbReference>
<dbReference type="Proteomes" id="UP000177876">
    <property type="component" value="Unassembled WGS sequence"/>
</dbReference>
<evidence type="ECO:0000313" key="3">
    <source>
        <dbReference type="EMBL" id="OFW57988.1"/>
    </source>
</evidence>
<dbReference type="SUPFAM" id="SSF53146">
    <property type="entry name" value="Nitrogenase accessory factor-like"/>
    <property type="match status" value="1"/>
</dbReference>
<feature type="compositionally biased region" description="Basic and acidic residues" evidence="1">
    <location>
        <begin position="117"/>
        <end position="126"/>
    </location>
</feature>
<name>A0A1F2WMA4_9ACTN</name>
<evidence type="ECO:0000259" key="2">
    <source>
        <dbReference type="Pfam" id="PF02579"/>
    </source>
</evidence>
<dbReference type="CDD" id="cd00562">
    <property type="entry name" value="NifX_NifB"/>
    <property type="match status" value="1"/>
</dbReference>
<proteinExistence type="predicted"/>
<dbReference type="InterPro" id="IPR051840">
    <property type="entry name" value="NifX/NifY_domain"/>
</dbReference>
<dbReference type="InterPro" id="IPR003731">
    <property type="entry name" value="Di-Nase_FeMo-co_biosynth"/>
</dbReference>
<accession>A0A1F2WMA4</accession>